<protein>
    <submittedName>
        <fullName evidence="6">NAD(P)/FAD-dependent oxidoreductase</fullName>
    </submittedName>
</protein>
<dbReference type="Gene3D" id="3.50.50.60">
    <property type="entry name" value="FAD/NAD(P)-binding domain"/>
    <property type="match status" value="1"/>
</dbReference>
<evidence type="ECO:0000259" key="4">
    <source>
        <dbReference type="Pfam" id="PF03486"/>
    </source>
</evidence>
<dbReference type="PANTHER" id="PTHR42887">
    <property type="entry name" value="OS12G0638800 PROTEIN"/>
    <property type="match status" value="1"/>
</dbReference>
<dbReference type="NCBIfam" id="TIGR00275">
    <property type="entry name" value="aminoacetone oxidase family FAD-binding enzyme"/>
    <property type="match status" value="1"/>
</dbReference>
<evidence type="ECO:0000256" key="3">
    <source>
        <dbReference type="ARBA" id="ARBA00022827"/>
    </source>
</evidence>
<dbReference type="EMBL" id="JAHDTB010000007">
    <property type="protein sequence ID" value="MBW8287999.1"/>
    <property type="molecule type" value="Genomic_DNA"/>
</dbReference>
<proteinExistence type="predicted"/>
<accession>A0ABS7FD48</accession>
<keyword evidence="3" id="KW-0274">FAD</keyword>
<name>A0ABS7FD48_9NEIS</name>
<dbReference type="InterPro" id="IPR057661">
    <property type="entry name" value="RsdA/BaiN/AoA(So)_Rossmann"/>
</dbReference>
<feature type="domain" description="RsdA/BaiN/AoA(So)-like insert" evidence="5">
    <location>
        <begin position="212"/>
        <end position="359"/>
    </location>
</feature>
<dbReference type="InterPro" id="IPR004792">
    <property type="entry name" value="BaiN-like"/>
</dbReference>
<dbReference type="Gene3D" id="2.40.30.10">
    <property type="entry name" value="Translation factors"/>
    <property type="match status" value="1"/>
</dbReference>
<sequence>MLYAQFTGRCADRPIVDRNGKDRNLQFDVIVIGAGAAGLMCAATAGQRGRKVLLLDHAAKLAEKIRISGGGRCNFTNLYAKFDCYLSDNPHFCRSALAQYTPQDFIAMVERHGIAYHEKKLGQLFCDDGSERIIAMLDEECRQAGVERRMETTISQVARVESGYALQTSMGELRAESLVVATGGLSIPQIGATPFGYQLAEQFGLPLTPLTPALVPLTFHVEDADTFSPLAGVSLDVEARAGKGKFRENVLFTHKGVSGPAILQISSYWQPGMELTLNLLPDADAEAWLEERAGSEQLISNALGEFHWPKRFAEAWLDREGFNKRLKDLGLKQRKQLAESLHRWRVKPNGTQGYKKAEVTLGGVSTKALSSKTMMAADVPGLFFIGEVVDVTGWLGGYNFQWAWSSGYVAGMNC</sequence>
<dbReference type="PRINTS" id="PR00411">
    <property type="entry name" value="PNDRDTASEI"/>
</dbReference>
<evidence type="ECO:0000256" key="2">
    <source>
        <dbReference type="ARBA" id="ARBA00022630"/>
    </source>
</evidence>
<dbReference type="Pfam" id="PF22780">
    <property type="entry name" value="HI0933_like_1st"/>
    <property type="match status" value="1"/>
</dbReference>
<comment type="cofactor">
    <cofactor evidence="1">
        <name>FAD</name>
        <dbReference type="ChEBI" id="CHEBI:57692"/>
    </cofactor>
</comment>
<dbReference type="SUPFAM" id="SSF51905">
    <property type="entry name" value="FAD/NAD(P)-binding domain"/>
    <property type="match status" value="1"/>
</dbReference>
<dbReference type="Proteomes" id="UP000711178">
    <property type="component" value="Unassembled WGS sequence"/>
</dbReference>
<feature type="domain" description="RsdA/BaiN/AoA(So)-like Rossmann fold-like" evidence="4">
    <location>
        <begin position="28"/>
        <end position="412"/>
    </location>
</feature>
<evidence type="ECO:0000256" key="1">
    <source>
        <dbReference type="ARBA" id="ARBA00001974"/>
    </source>
</evidence>
<dbReference type="InterPro" id="IPR023166">
    <property type="entry name" value="BaiN-like_dom_sf"/>
</dbReference>
<dbReference type="PANTHER" id="PTHR42887:SF2">
    <property type="entry name" value="OS12G0638800 PROTEIN"/>
    <property type="match status" value="1"/>
</dbReference>
<evidence type="ECO:0000313" key="6">
    <source>
        <dbReference type="EMBL" id="MBW8287999.1"/>
    </source>
</evidence>
<organism evidence="6 7">
    <name type="scientific">Chromobacterium subtsugae</name>
    <dbReference type="NCBI Taxonomy" id="251747"/>
    <lineage>
        <taxon>Bacteria</taxon>
        <taxon>Pseudomonadati</taxon>
        <taxon>Pseudomonadota</taxon>
        <taxon>Betaproteobacteria</taxon>
        <taxon>Neisseriales</taxon>
        <taxon>Chromobacteriaceae</taxon>
        <taxon>Chromobacterium</taxon>
    </lineage>
</organism>
<dbReference type="Gene3D" id="1.10.8.260">
    <property type="entry name" value="HI0933 insert domain-like"/>
    <property type="match status" value="1"/>
</dbReference>
<keyword evidence="2" id="KW-0285">Flavoprotein</keyword>
<reference evidence="6 7" key="1">
    <citation type="submission" date="2021-05" db="EMBL/GenBank/DDBJ databases">
        <title>Draft Whole Genome Sequencing Of Biosensor Chromobacterium violaceum Strain CV026 Reveals A Regulatory RNA In Chromobacterium violaceum Phenotype Regulatory Network.</title>
        <authorList>
            <person name="Hong K.W."/>
            <person name="Chan K.G."/>
            <person name="Chang C.-Y."/>
        </authorList>
    </citation>
    <scope>NUCLEOTIDE SEQUENCE [LARGE SCALE GENOMIC DNA]</scope>
    <source>
        <strain evidence="6 7">ATCC 31532</strain>
    </source>
</reference>
<dbReference type="InterPro" id="IPR055178">
    <property type="entry name" value="RsdA/BaiN/AoA(So)-like_dom"/>
</dbReference>
<evidence type="ECO:0000313" key="7">
    <source>
        <dbReference type="Proteomes" id="UP000711178"/>
    </source>
</evidence>
<evidence type="ECO:0000259" key="5">
    <source>
        <dbReference type="Pfam" id="PF22780"/>
    </source>
</evidence>
<gene>
    <name evidence="6" type="ORF">KIF53_10220</name>
</gene>
<dbReference type="SUPFAM" id="SSF160996">
    <property type="entry name" value="HI0933 insert domain-like"/>
    <property type="match status" value="1"/>
</dbReference>
<keyword evidence="7" id="KW-1185">Reference proteome</keyword>
<dbReference type="Pfam" id="PF03486">
    <property type="entry name" value="HI0933_like"/>
    <property type="match status" value="1"/>
</dbReference>
<dbReference type="PRINTS" id="PR00368">
    <property type="entry name" value="FADPNR"/>
</dbReference>
<dbReference type="InterPro" id="IPR036188">
    <property type="entry name" value="FAD/NAD-bd_sf"/>
</dbReference>
<comment type="caution">
    <text evidence="6">The sequence shown here is derived from an EMBL/GenBank/DDBJ whole genome shotgun (WGS) entry which is preliminary data.</text>
</comment>